<dbReference type="InterPro" id="IPR006086">
    <property type="entry name" value="XPG-I_dom"/>
</dbReference>
<reference evidence="18" key="2">
    <citation type="submission" date="2020-11" db="EMBL/GenBank/DDBJ databases">
        <authorList>
            <person name="McCartney M.A."/>
            <person name="Auch B."/>
            <person name="Kono T."/>
            <person name="Mallez S."/>
            <person name="Becker A."/>
            <person name="Gohl D.M."/>
            <person name="Silverstein K.A.T."/>
            <person name="Koren S."/>
            <person name="Bechman K.B."/>
            <person name="Herman A."/>
            <person name="Abrahante J.E."/>
            <person name="Garbe J."/>
        </authorList>
    </citation>
    <scope>NUCLEOTIDE SEQUENCE</scope>
    <source>
        <strain evidence="18">Duluth1</strain>
        <tissue evidence="18">Whole animal</tissue>
    </source>
</reference>
<dbReference type="GO" id="GO:0005634">
    <property type="term" value="C:nucleus"/>
    <property type="evidence" value="ECO:0007669"/>
    <property type="project" value="UniProtKB-SubCell"/>
</dbReference>
<dbReference type="GO" id="GO:0017108">
    <property type="term" value="F:5'-flap endonuclease activity"/>
    <property type="evidence" value="ECO:0007669"/>
    <property type="project" value="TreeGrafter"/>
</dbReference>
<dbReference type="Pfam" id="PF18704">
    <property type="entry name" value="Chromo_2"/>
    <property type="match status" value="1"/>
</dbReference>
<evidence type="ECO:0000256" key="10">
    <source>
        <dbReference type="ARBA" id="ARBA00023204"/>
    </source>
</evidence>
<dbReference type="PANTHER" id="PTHR11081:SF70">
    <property type="entry name" value="FLAP ENDONUCLEASE GEN HOMOLOG 1"/>
    <property type="match status" value="1"/>
</dbReference>
<evidence type="ECO:0000259" key="16">
    <source>
        <dbReference type="SMART" id="SM00484"/>
    </source>
</evidence>
<feature type="compositionally biased region" description="Basic and acidic residues" evidence="15">
    <location>
        <begin position="1371"/>
        <end position="1383"/>
    </location>
</feature>
<evidence type="ECO:0000256" key="8">
    <source>
        <dbReference type="ARBA" id="ARBA00022801"/>
    </source>
</evidence>
<accession>A0A9D4MRX7</accession>
<dbReference type="InterPro" id="IPR006084">
    <property type="entry name" value="XPG/Rad2"/>
</dbReference>
<keyword evidence="6" id="KW-0255">Endonuclease</keyword>
<dbReference type="EMBL" id="JAIWYP010000001">
    <property type="protein sequence ID" value="KAH3882245.1"/>
    <property type="molecule type" value="Genomic_DNA"/>
</dbReference>
<dbReference type="Pfam" id="PF00752">
    <property type="entry name" value="XPG_N"/>
    <property type="match status" value="1"/>
</dbReference>
<evidence type="ECO:0000259" key="17">
    <source>
        <dbReference type="SMART" id="SM00485"/>
    </source>
</evidence>
<feature type="compositionally biased region" description="Basic and acidic residues" evidence="15">
    <location>
        <begin position="1060"/>
        <end position="1081"/>
    </location>
</feature>
<dbReference type="SMART" id="SM00484">
    <property type="entry name" value="XPGI"/>
    <property type="match status" value="1"/>
</dbReference>
<keyword evidence="10" id="KW-0234">DNA repair</keyword>
<dbReference type="FunFam" id="1.10.150.20:FF:000030">
    <property type="entry name" value="Flap endonuclease GEN-like 1"/>
    <property type="match status" value="1"/>
</dbReference>
<dbReference type="InterPro" id="IPR006085">
    <property type="entry name" value="XPG_DNA_repair_N"/>
</dbReference>
<evidence type="ECO:0000256" key="4">
    <source>
        <dbReference type="ARBA" id="ARBA00022722"/>
    </source>
</evidence>
<dbReference type="GO" id="GO:0046872">
    <property type="term" value="F:metal ion binding"/>
    <property type="evidence" value="ECO:0007669"/>
    <property type="project" value="UniProtKB-KW"/>
</dbReference>
<dbReference type="Gene3D" id="1.10.150.20">
    <property type="entry name" value="5' to 3' exonuclease, C-terminal subdomain"/>
    <property type="match status" value="1"/>
</dbReference>
<keyword evidence="3" id="KW-0597">Phosphoprotein</keyword>
<protein>
    <recommendedName>
        <fullName evidence="14">Flap endonuclease GEN homolog 1</fullName>
    </recommendedName>
</protein>
<keyword evidence="4" id="KW-0540">Nuclease</keyword>
<keyword evidence="19" id="KW-1185">Reference proteome</keyword>
<evidence type="ECO:0000256" key="5">
    <source>
        <dbReference type="ARBA" id="ARBA00022723"/>
    </source>
</evidence>
<dbReference type="OrthoDB" id="2959108at2759"/>
<keyword evidence="7" id="KW-0227">DNA damage</keyword>
<dbReference type="GO" id="GO:0008821">
    <property type="term" value="F:crossover junction DNA endonuclease activity"/>
    <property type="evidence" value="ECO:0007669"/>
    <property type="project" value="UniProtKB-ARBA"/>
</dbReference>
<keyword evidence="11" id="KW-0539">Nucleus</keyword>
<dbReference type="CDD" id="cd09869">
    <property type="entry name" value="PIN_GEN1"/>
    <property type="match status" value="1"/>
</dbReference>
<dbReference type="PANTHER" id="PTHR11081">
    <property type="entry name" value="FLAP ENDONUCLEASE FAMILY MEMBER"/>
    <property type="match status" value="1"/>
</dbReference>
<name>A0A9D4MRX7_DREPO</name>
<feature type="region of interest" description="Disordered" evidence="15">
    <location>
        <begin position="1059"/>
        <end position="1120"/>
    </location>
</feature>
<feature type="region of interest" description="Disordered" evidence="15">
    <location>
        <begin position="1360"/>
        <end position="1383"/>
    </location>
</feature>
<dbReference type="GO" id="GO:0000400">
    <property type="term" value="F:four-way junction DNA binding"/>
    <property type="evidence" value="ECO:0007669"/>
    <property type="project" value="TreeGrafter"/>
</dbReference>
<dbReference type="SMART" id="SM00485">
    <property type="entry name" value="XPGN"/>
    <property type="match status" value="1"/>
</dbReference>
<dbReference type="InterPro" id="IPR036279">
    <property type="entry name" value="5-3_exonuclease_C_sf"/>
</dbReference>
<evidence type="ECO:0000256" key="14">
    <source>
        <dbReference type="ARBA" id="ARBA00070188"/>
    </source>
</evidence>
<evidence type="ECO:0000256" key="3">
    <source>
        <dbReference type="ARBA" id="ARBA00022553"/>
    </source>
</evidence>
<keyword evidence="8" id="KW-0378">Hydrolase</keyword>
<comment type="caution">
    <text evidence="18">The sequence shown here is derived from an EMBL/GenBank/DDBJ whole genome shotgun (WGS) entry which is preliminary data.</text>
</comment>
<organism evidence="18 19">
    <name type="scientific">Dreissena polymorpha</name>
    <name type="common">Zebra mussel</name>
    <name type="synonym">Mytilus polymorpha</name>
    <dbReference type="NCBI Taxonomy" id="45954"/>
    <lineage>
        <taxon>Eukaryota</taxon>
        <taxon>Metazoa</taxon>
        <taxon>Spiralia</taxon>
        <taxon>Lophotrochozoa</taxon>
        <taxon>Mollusca</taxon>
        <taxon>Bivalvia</taxon>
        <taxon>Autobranchia</taxon>
        <taxon>Heteroconchia</taxon>
        <taxon>Euheterodonta</taxon>
        <taxon>Imparidentia</taxon>
        <taxon>Neoheterodontei</taxon>
        <taxon>Myida</taxon>
        <taxon>Dreissenoidea</taxon>
        <taxon>Dreissenidae</taxon>
        <taxon>Dreissena</taxon>
    </lineage>
</organism>
<feature type="compositionally biased region" description="Polar residues" evidence="15">
    <location>
        <begin position="1023"/>
        <end position="1041"/>
    </location>
</feature>
<keyword evidence="5" id="KW-0479">Metal-binding</keyword>
<proteinExistence type="inferred from homology"/>
<evidence type="ECO:0000256" key="1">
    <source>
        <dbReference type="ARBA" id="ARBA00001946"/>
    </source>
</evidence>
<feature type="region of interest" description="Disordered" evidence="15">
    <location>
        <begin position="1023"/>
        <end position="1044"/>
    </location>
</feature>
<evidence type="ECO:0000256" key="13">
    <source>
        <dbReference type="ARBA" id="ARBA00063132"/>
    </source>
</evidence>
<feature type="domain" description="XPG N-terminal" evidence="17">
    <location>
        <begin position="1"/>
        <end position="96"/>
    </location>
</feature>
<evidence type="ECO:0000313" key="18">
    <source>
        <dbReference type="EMBL" id="KAH3882245.1"/>
    </source>
</evidence>
<evidence type="ECO:0000256" key="9">
    <source>
        <dbReference type="ARBA" id="ARBA00022842"/>
    </source>
</evidence>
<evidence type="ECO:0000256" key="15">
    <source>
        <dbReference type="SAM" id="MobiDB-lite"/>
    </source>
</evidence>
<evidence type="ECO:0000256" key="7">
    <source>
        <dbReference type="ARBA" id="ARBA00022763"/>
    </source>
</evidence>
<dbReference type="SUPFAM" id="SSF47807">
    <property type="entry name" value="5' to 3' exonuclease, C-terminal subdomain"/>
    <property type="match status" value="1"/>
</dbReference>
<gene>
    <name evidence="18" type="ORF">DPMN_006179</name>
</gene>
<evidence type="ECO:0000256" key="6">
    <source>
        <dbReference type="ARBA" id="ARBA00022759"/>
    </source>
</evidence>
<feature type="region of interest" description="Disordered" evidence="15">
    <location>
        <begin position="979"/>
        <end position="1006"/>
    </location>
</feature>
<evidence type="ECO:0000256" key="11">
    <source>
        <dbReference type="ARBA" id="ARBA00023242"/>
    </source>
</evidence>
<comment type="subunit">
    <text evidence="13">Largely monomeric, dimerizes on the Holliday junction and the first nick occurs upon dimerization at the junction.</text>
</comment>
<comment type="similarity">
    <text evidence="12">Belongs to the XPG/RAD2 endonuclease family. GEN subfamily.</text>
</comment>
<evidence type="ECO:0000256" key="12">
    <source>
        <dbReference type="ARBA" id="ARBA00038112"/>
    </source>
</evidence>
<dbReference type="Pfam" id="PF00867">
    <property type="entry name" value="XPG_I"/>
    <property type="match status" value="1"/>
</dbReference>
<dbReference type="Gene3D" id="3.40.50.1010">
    <property type="entry name" value="5'-nuclease"/>
    <property type="match status" value="1"/>
</dbReference>
<evidence type="ECO:0000313" key="19">
    <source>
        <dbReference type="Proteomes" id="UP000828390"/>
    </source>
</evidence>
<dbReference type="FunFam" id="3.40.50.1010:FF:000024">
    <property type="entry name" value="flap endonuclease GEN homolog 1"/>
    <property type="match status" value="1"/>
</dbReference>
<feature type="domain" description="XPG-I" evidence="16">
    <location>
        <begin position="128"/>
        <end position="199"/>
    </location>
</feature>
<dbReference type="PRINTS" id="PR00853">
    <property type="entry name" value="XPGRADSUPER"/>
</dbReference>
<dbReference type="Proteomes" id="UP000828390">
    <property type="component" value="Unassembled WGS sequence"/>
</dbReference>
<comment type="subcellular location">
    <subcellularLocation>
        <location evidence="2">Nucleus</location>
    </subcellularLocation>
</comment>
<reference evidence="18" key="1">
    <citation type="journal article" date="2019" name="bioRxiv">
        <title>The Genome of the Zebra Mussel, Dreissena polymorpha: A Resource for Invasive Species Research.</title>
        <authorList>
            <person name="McCartney M.A."/>
            <person name="Auch B."/>
            <person name="Kono T."/>
            <person name="Mallez S."/>
            <person name="Zhang Y."/>
            <person name="Obille A."/>
            <person name="Becker A."/>
            <person name="Abrahante J.E."/>
            <person name="Garbe J."/>
            <person name="Badalamenti J.P."/>
            <person name="Herman A."/>
            <person name="Mangelson H."/>
            <person name="Liachko I."/>
            <person name="Sullivan S."/>
            <person name="Sone E.D."/>
            <person name="Koren S."/>
            <person name="Silverstein K.A.T."/>
            <person name="Beckman K.B."/>
            <person name="Gohl D.M."/>
        </authorList>
    </citation>
    <scope>NUCLEOTIDE SEQUENCE</scope>
    <source>
        <strain evidence="18">Duluth1</strain>
        <tissue evidence="18">Whole animal</tissue>
    </source>
</reference>
<comment type="cofactor">
    <cofactor evidence="1">
        <name>Mg(2+)</name>
        <dbReference type="ChEBI" id="CHEBI:18420"/>
    </cofactor>
</comment>
<dbReference type="SUPFAM" id="SSF88723">
    <property type="entry name" value="PIN domain-like"/>
    <property type="match status" value="1"/>
</dbReference>
<keyword evidence="9" id="KW-0460">Magnesium</keyword>
<sequence>MGVTQLWQILAPVAEHKPLTALRGQTLAVDLSIWVCETQCVKQMQGIVSKPFLRNLFFRIVHLSQLGVRLVFVIEGSAPEIKWETMMKRQQTRFPGRQGKAGGGSKPAGSQNRRNFNACLKECCELLDILGIPYVQSKGEAEAMCALLNSAGLVDGCLTNDGDAFLYGAATVYRNFTMNAKDPHVEMYKMSDVEGKLGIDRGGLVALGLLIGCDFVPKGVPGIGAANAVKLLELLRGTDVLERLQQWRSMPESSCLAQVEVATRRKALGLSDFPQIKVINEFMIPKDRCPSRLSPWKRPVPAKLQEFALLKLEWPAEYTLEKVLPLTTLWDMQDILQSTNPSSHQHLKPHRIVKTRVRQGEPCFEVEWSKPVTDTLTEGSTYVTVECQDIFSRCYPHIVECYIGETDSKNKAKAGKKKKKKKKEASTAIDNLSFNFNKMNLTEVTNRLAQTVKDLPTEFNTYSECNLVTKAKQPKHLTLESVSAKTALEPKGTCTKRSESDQNKIKGFLNFDKNPVEAFAKPAKTEFKALTTSDGGYISLSERVKLRMQNKAVSCVNPKTSELSDLSSLLEEVENVSLSENKLKCLVPSVNSNSKINTKYPLHFTPVTGQLKAANQHTLHTREMSSIAQKMSSPFSANTCSPMSYIQQSLLAGGQSPIPKSSPSVNGFSFTTDSPSQQTPNVHKHVAEKCTAEKIAARLESGIMKIGKPQQNDWKSFSFFDKAETLPKCNTSTEKTPISASVKDYAKTTKSVNQSLLDFSSLGLDASQFGNFEIQTSLLNSLCSSLIQALTPKGVSMSKEEYESLMSTLNEINKDDEIPNSNQEKGQVVDELACAIDFSDIEKASSELKKMKTAVTLDPIRLVGDAQVVDNVEARSKSARKKLRRKEKRRALEDIAHLNNMSQRIMNNHSDQTQNKQGKKVDIGKYENMSLSEQKMAAPANRTTNYICEGNRKLSSNEVDLTLAKTEPDKCKSTECSKVNDRSARSVSSNGSSIETNSLLKDKNTSKCKSETRNVTSCLENKTVPTKSQVAAPSTTGNSNKCAAENGLKSASEIQKVVTLKRETTDSKEKQKAKSDGKEPLKSAGKPCSTSYSCHKAHNSPESASENKSRPNIGKPGLVMAPFTVSKSPCPITSPQKDAKRAGKVFPSPSICKNILSEMDGLFDRDERKKDADMDSVSSGDLVSVKKKKKKKKVKKASSLVNMSASTSSPLCGEYLKHALEKFKGEKVIQKASPVFDLSADESILELESLSSKLVGVRVEKEKAIRLTLLKARQMLAEKEISSIMTDVVTEIAPVLQLETACQPSKTSKRSDNNEEATVHRDMKTSIPVGLEDVDIFDKSCLPNFEKILDLDDVRDNENEFGKAKSTSSSHWEELEENTKEGVKPQCEENECWGKDYAFAANGQGADHYVAYSDQVEHSDSEFEGSDVSDQGGFALDQTNDVGMICYHESSTDKMKEQFEADDKNGIQNAGFQKIGKVNADTCSKETHNLIFSLIRPKEAFTDEESKVIDEKKISLTDIDDIEIVKKGKQPDQSPDRNNTIWTVEDLSLHSIGHEHRDNKSLPVYGKMQFDDELTEKYESADEEIFVDAGGETSLDKGIENVDMANIRVCESVNKPDENYTKSKENGTVIEKENYACQSIAIEPVSIQSPACLAERLKLRLQKKSVRSVLETFTNGKFE</sequence>
<evidence type="ECO:0000256" key="2">
    <source>
        <dbReference type="ARBA" id="ARBA00004123"/>
    </source>
</evidence>
<dbReference type="InterPro" id="IPR029060">
    <property type="entry name" value="PIN-like_dom_sf"/>
</dbReference>
<dbReference type="InterPro" id="IPR041012">
    <property type="entry name" value="GEN_chromo"/>
</dbReference>
<dbReference type="GO" id="GO:0006281">
    <property type="term" value="P:DNA repair"/>
    <property type="evidence" value="ECO:0007669"/>
    <property type="project" value="UniProtKB-KW"/>
</dbReference>